<dbReference type="Proteomes" id="UP001433508">
    <property type="component" value="Unassembled WGS sequence"/>
</dbReference>
<comment type="caution">
    <text evidence="1">The sequence shown here is derived from an EMBL/GenBank/DDBJ whole genome shotgun (WGS) entry which is preliminary data.</text>
</comment>
<evidence type="ECO:0000313" key="2">
    <source>
        <dbReference type="Proteomes" id="UP001433508"/>
    </source>
</evidence>
<sequence length="1001" mass="112116">MSESQTQPTLSQHDVGEVHLALPLAYQQSLLTELLDEDALVIIARGLGLPRIVTNLIHAYDVAGGNLVLIIGADDREIEWIGEGLAELGTLNKASMNRTGLTVVNTEMMGLERREMLYSVGGVFAVTSRILVVDMLSDVIATNKITGIIVLHAEKVTATSQEAFILRLFREKNKSGFIKAFSDMPESFTTGFSPLTNMLKHMFLRKASLWPRFQVLVAESLEQDTTTHNKLKDVIEVSVSLTPSMREIQTAVLECVDICLRELRRSNSSILDLEDDEWAVENALHTNFDVRIRRQLDPVWHRLSYKSRQMVADLTTLRQILNYLLNYDCVSFNKMLDIVIAANTPRPGSTRSNSSPWLFLDAANALFTVARQRVYVGEPITDGKTINPDDDGQNDGDLLQAAGITPVLEEQPKWEQLGILLDEITAELFSNPHATAGSGANTVLVMCGEERTCEQIKEYLAERGHAKSIEEQEDRGAAWHMLRRKLRDYISWKPGFANARQELFVEKKEDDNSSKKKKTATTSVKKDKDISSEPQLRGRRPPPNKRRRVRGGSAVAGSGSSRKNNAIAIDIDEVDSSGVVQILEETFANEDMESSIARANAATEALDSNGDEYFFELFDMNDLVAVLPYDGDMDDYVLDELQPKHVIMYEPDAAFIRRLEVYRASNRDRQLKIFLMYYGGSIEEQRYLSAVRKEKDAFSKLIRERGNMAMVMTTEVDDMTAPEDSFLRKVNTRIAGGGRMDVTVTPPRVIVDMREFRSSLPSLLHGRQLIVVPSMLTVGDYILSPHICVERKSVPDLISSFRDGRLYTQCETMTQYYKTVVLLIEFDHNKSFSLDPFSDVSASTASVSAGAGGATGGYDLQAKLVLLVLSFPNIRIIWSSSPYQTAEIFLELKRSQEEPDPETATNVGLDELGENGGGGDSSSSSNLYNQAAVDMLRSMPGITAVNYRNLMYDVENFQQLCQMSESDIAKSVGRAAARKVWRFINRDLRTREEEEEEEEDK</sequence>
<organism evidence="1 2">
    <name type="scientific">Lipomyces kononenkoae</name>
    <name type="common">Yeast</name>
    <dbReference type="NCBI Taxonomy" id="34357"/>
    <lineage>
        <taxon>Eukaryota</taxon>
        <taxon>Fungi</taxon>
        <taxon>Dikarya</taxon>
        <taxon>Ascomycota</taxon>
        <taxon>Saccharomycotina</taxon>
        <taxon>Lipomycetes</taxon>
        <taxon>Lipomycetales</taxon>
        <taxon>Lipomycetaceae</taxon>
        <taxon>Lipomyces</taxon>
    </lineage>
</organism>
<gene>
    <name evidence="1" type="ORF">V1525DRAFT_406053</name>
</gene>
<protein>
    <submittedName>
        <fullName evidence="1">Uncharacterized protein</fullName>
    </submittedName>
</protein>
<accession>A0ACC3SYL2</accession>
<proteinExistence type="predicted"/>
<name>A0ACC3SYL2_LIPKO</name>
<dbReference type="EMBL" id="MU971381">
    <property type="protein sequence ID" value="KAK9236723.1"/>
    <property type="molecule type" value="Genomic_DNA"/>
</dbReference>
<evidence type="ECO:0000313" key="1">
    <source>
        <dbReference type="EMBL" id="KAK9236723.1"/>
    </source>
</evidence>
<reference evidence="2" key="1">
    <citation type="journal article" date="2024" name="Front. Bioeng. Biotechnol.">
        <title>Genome-scale model development and genomic sequencing of the oleaginous clade Lipomyces.</title>
        <authorList>
            <person name="Czajka J.J."/>
            <person name="Han Y."/>
            <person name="Kim J."/>
            <person name="Mondo S.J."/>
            <person name="Hofstad B.A."/>
            <person name="Robles A."/>
            <person name="Haridas S."/>
            <person name="Riley R."/>
            <person name="LaButti K."/>
            <person name="Pangilinan J."/>
            <person name="Andreopoulos W."/>
            <person name="Lipzen A."/>
            <person name="Yan J."/>
            <person name="Wang M."/>
            <person name="Ng V."/>
            <person name="Grigoriev I.V."/>
            <person name="Spatafora J.W."/>
            <person name="Magnuson J.K."/>
            <person name="Baker S.E."/>
            <person name="Pomraning K.R."/>
        </authorList>
    </citation>
    <scope>NUCLEOTIDE SEQUENCE [LARGE SCALE GENOMIC DNA]</scope>
    <source>
        <strain evidence="2">CBS 7786</strain>
    </source>
</reference>
<keyword evidence="2" id="KW-1185">Reference proteome</keyword>